<dbReference type="RefSeq" id="WP_232073762.1">
    <property type="nucleotide sequence ID" value="NZ_AP022587.1"/>
</dbReference>
<feature type="domain" description="Acyl-CoA thioesterase-like C-terminal" evidence="2">
    <location>
        <begin position="146"/>
        <end position="255"/>
    </location>
</feature>
<dbReference type="InterPro" id="IPR029069">
    <property type="entry name" value="HotDog_dom_sf"/>
</dbReference>
<gene>
    <name evidence="3" type="ORF">MSTO_23790</name>
</gene>
<dbReference type="CDD" id="cd03443">
    <property type="entry name" value="PaaI_thioesterase"/>
    <property type="match status" value="1"/>
</dbReference>
<dbReference type="PANTHER" id="PTHR38110">
    <property type="entry name" value="CHROMOSOME 23, WHOLE GENOME SHOTGUN SEQUENCE"/>
    <property type="match status" value="1"/>
</dbReference>
<dbReference type="AlphaFoldDB" id="A0A7I7Q754"/>
<feature type="domain" description="Acyl-CoA thioesterase-like N-terminal HotDog" evidence="1">
    <location>
        <begin position="22"/>
        <end position="91"/>
    </location>
</feature>
<keyword evidence="4" id="KW-1185">Reference proteome</keyword>
<dbReference type="Proteomes" id="UP000467130">
    <property type="component" value="Chromosome"/>
</dbReference>
<evidence type="ECO:0000259" key="1">
    <source>
        <dbReference type="Pfam" id="PF13622"/>
    </source>
</evidence>
<dbReference type="Pfam" id="PF20789">
    <property type="entry name" value="4HBT_3C"/>
    <property type="match status" value="1"/>
</dbReference>
<name>A0A7I7Q754_9MYCO</name>
<reference evidence="3 4" key="1">
    <citation type="journal article" date="2019" name="Emerg. Microbes Infect.">
        <title>Comprehensive subspecies identification of 175 nontuberculous mycobacteria species based on 7547 genomic profiles.</title>
        <authorList>
            <person name="Matsumoto Y."/>
            <person name="Kinjo T."/>
            <person name="Motooka D."/>
            <person name="Nabeya D."/>
            <person name="Jung N."/>
            <person name="Uechi K."/>
            <person name="Horii T."/>
            <person name="Iida T."/>
            <person name="Fujita J."/>
            <person name="Nakamura S."/>
        </authorList>
    </citation>
    <scope>NUCLEOTIDE SEQUENCE [LARGE SCALE GENOMIC DNA]</scope>
    <source>
        <strain evidence="3 4">JCM 17783</strain>
    </source>
</reference>
<dbReference type="InterPro" id="IPR049449">
    <property type="entry name" value="TesB_ACOT8-like_N"/>
</dbReference>
<evidence type="ECO:0008006" key="5">
    <source>
        <dbReference type="Google" id="ProtNLM"/>
    </source>
</evidence>
<proteinExistence type="predicted"/>
<dbReference type="Pfam" id="PF13622">
    <property type="entry name" value="4HBT_3"/>
    <property type="match status" value="1"/>
</dbReference>
<evidence type="ECO:0000313" key="3">
    <source>
        <dbReference type="EMBL" id="BBY22174.1"/>
    </source>
</evidence>
<dbReference type="InterPro" id="IPR049450">
    <property type="entry name" value="ACOT8-like_C"/>
</dbReference>
<dbReference type="Gene3D" id="2.40.160.210">
    <property type="entry name" value="Acyl-CoA thioesterase, double hotdog domain"/>
    <property type="match status" value="1"/>
</dbReference>
<dbReference type="EMBL" id="AP022587">
    <property type="protein sequence ID" value="BBY22174.1"/>
    <property type="molecule type" value="Genomic_DNA"/>
</dbReference>
<dbReference type="KEGG" id="msto:MSTO_23790"/>
<dbReference type="SUPFAM" id="SSF54637">
    <property type="entry name" value="Thioesterase/thiol ester dehydrase-isomerase"/>
    <property type="match status" value="2"/>
</dbReference>
<organism evidence="3 4">
    <name type="scientific">Mycobacterium stomatepiae</name>
    <dbReference type="NCBI Taxonomy" id="470076"/>
    <lineage>
        <taxon>Bacteria</taxon>
        <taxon>Bacillati</taxon>
        <taxon>Actinomycetota</taxon>
        <taxon>Actinomycetes</taxon>
        <taxon>Mycobacteriales</taxon>
        <taxon>Mycobacteriaceae</taxon>
        <taxon>Mycobacterium</taxon>
        <taxon>Mycobacterium simiae complex</taxon>
    </lineage>
</organism>
<dbReference type="InterPro" id="IPR042171">
    <property type="entry name" value="Acyl-CoA_hotdog"/>
</dbReference>
<accession>A0A7I7Q754</accession>
<dbReference type="PANTHER" id="PTHR38110:SF1">
    <property type="entry name" value="THIOESTERASE DOMAIN-CONTAINING PROTEIN"/>
    <property type="match status" value="1"/>
</dbReference>
<sequence length="262" mass="29154">MVDECQLERTCAGVYEREVGRGWLAQGSVHGGYVLALAISAVETEFAGSEMMLQQLTLHYLRPIVDGRLRVEVTVERQGRRMANVSVRLFSAERLSGLGVASVAQRRKTGEVALVDAPLVKPYDPNENSAHTRALTPIHERLWIQPRIKDGDGHRVSRVGGWVAPRTAEPIDHRWVAVLVDLWAPAVYRAWTPRHTVTTVDLTYHLRHELPDQDVPAGSPLLVVLTNRVSAGGFVDEDVEVWTCTGVLLAQSRQMRFVNDIG</sequence>
<evidence type="ECO:0000313" key="4">
    <source>
        <dbReference type="Proteomes" id="UP000467130"/>
    </source>
</evidence>
<protein>
    <recommendedName>
        <fullName evidence="5">Thioesterase</fullName>
    </recommendedName>
</protein>
<evidence type="ECO:0000259" key="2">
    <source>
        <dbReference type="Pfam" id="PF20789"/>
    </source>
</evidence>
<dbReference type="InterPro" id="IPR052389">
    <property type="entry name" value="Sec_Metab_Biosynth-Assoc"/>
</dbReference>